<dbReference type="Proteomes" id="UP001497453">
    <property type="component" value="Chromosome 8"/>
</dbReference>
<accession>A0ABP1E7L7</accession>
<evidence type="ECO:0000313" key="1">
    <source>
        <dbReference type="EMBL" id="CAL1715504.1"/>
    </source>
</evidence>
<protein>
    <submittedName>
        <fullName evidence="1">Uncharacterized protein</fullName>
    </submittedName>
</protein>
<name>A0ABP1E7L7_9APHY</name>
<sequence>MYILFETRLFQKVLYKMTTGFAYILELWGFPTNGNLVLAENTAKSCIHISHTTEPFHEDVIHLLNAER</sequence>
<dbReference type="EMBL" id="OZ037951">
    <property type="protein sequence ID" value="CAL1715504.1"/>
    <property type="molecule type" value="Genomic_DNA"/>
</dbReference>
<reference evidence="2" key="1">
    <citation type="submission" date="2024-04" db="EMBL/GenBank/DDBJ databases">
        <authorList>
            <person name="Shaw F."/>
            <person name="Minotto A."/>
        </authorList>
    </citation>
    <scope>NUCLEOTIDE SEQUENCE [LARGE SCALE GENOMIC DNA]</scope>
</reference>
<keyword evidence="2" id="KW-1185">Reference proteome</keyword>
<organism evidence="1 2">
    <name type="scientific">Somion occarium</name>
    <dbReference type="NCBI Taxonomy" id="3059160"/>
    <lineage>
        <taxon>Eukaryota</taxon>
        <taxon>Fungi</taxon>
        <taxon>Dikarya</taxon>
        <taxon>Basidiomycota</taxon>
        <taxon>Agaricomycotina</taxon>
        <taxon>Agaricomycetes</taxon>
        <taxon>Polyporales</taxon>
        <taxon>Cerrenaceae</taxon>
        <taxon>Somion</taxon>
    </lineage>
</organism>
<gene>
    <name evidence="1" type="ORF">GFSPODELE1_LOCUS10264</name>
</gene>
<proteinExistence type="predicted"/>
<evidence type="ECO:0000313" key="2">
    <source>
        <dbReference type="Proteomes" id="UP001497453"/>
    </source>
</evidence>